<dbReference type="Pfam" id="PF02954">
    <property type="entry name" value="HTH_8"/>
    <property type="match status" value="1"/>
</dbReference>
<dbReference type="InterPro" id="IPR002078">
    <property type="entry name" value="Sigma_54_int"/>
</dbReference>
<dbReference type="RefSeq" id="WP_149473200.1">
    <property type="nucleotide sequence ID" value="NZ_JAGGMB010000006.1"/>
</dbReference>
<dbReference type="GO" id="GO:0006355">
    <property type="term" value="P:regulation of DNA-templated transcription"/>
    <property type="evidence" value="ECO:0007669"/>
    <property type="project" value="InterPro"/>
</dbReference>
<keyword evidence="9" id="KW-1185">Reference proteome</keyword>
<keyword evidence="4" id="KW-0238">DNA-binding</keyword>
<feature type="domain" description="PAS" evidence="7">
    <location>
        <begin position="8"/>
        <end position="59"/>
    </location>
</feature>
<evidence type="ECO:0000256" key="5">
    <source>
        <dbReference type="ARBA" id="ARBA00023163"/>
    </source>
</evidence>
<dbReference type="SMART" id="SM00091">
    <property type="entry name" value="PAS"/>
    <property type="match status" value="1"/>
</dbReference>
<dbReference type="PANTHER" id="PTHR32071">
    <property type="entry name" value="TRANSCRIPTIONAL REGULATORY PROTEIN"/>
    <property type="match status" value="1"/>
</dbReference>
<organism evidence="8 9">
    <name type="scientific">Oceanobacillus polygoni</name>
    <dbReference type="NCBI Taxonomy" id="1235259"/>
    <lineage>
        <taxon>Bacteria</taxon>
        <taxon>Bacillati</taxon>
        <taxon>Bacillota</taxon>
        <taxon>Bacilli</taxon>
        <taxon>Bacillales</taxon>
        <taxon>Bacillaceae</taxon>
        <taxon>Oceanobacillus</taxon>
    </lineage>
</organism>
<dbReference type="InterPro" id="IPR058031">
    <property type="entry name" value="AAA_lid_NorR"/>
</dbReference>
<dbReference type="InterPro" id="IPR025944">
    <property type="entry name" value="Sigma_54_int_dom_CS"/>
</dbReference>
<protein>
    <submittedName>
        <fullName evidence="8">Transcriptional regulator with PAS, ATPase and Fis domain</fullName>
    </submittedName>
</protein>
<accession>A0A9X1CBU8</accession>
<dbReference type="SMART" id="SM00382">
    <property type="entry name" value="AAA"/>
    <property type="match status" value="1"/>
</dbReference>
<dbReference type="PROSITE" id="PS00676">
    <property type="entry name" value="SIGMA54_INTERACT_2"/>
    <property type="match status" value="1"/>
</dbReference>
<dbReference type="SUPFAM" id="SSF46689">
    <property type="entry name" value="Homeodomain-like"/>
    <property type="match status" value="1"/>
</dbReference>
<dbReference type="FunFam" id="3.40.50.300:FF:000006">
    <property type="entry name" value="DNA-binding transcriptional regulator NtrC"/>
    <property type="match status" value="1"/>
</dbReference>
<dbReference type="EMBL" id="JAGGMB010000006">
    <property type="protein sequence ID" value="MBP2078099.1"/>
    <property type="molecule type" value="Genomic_DNA"/>
</dbReference>
<dbReference type="NCBIfam" id="TIGR00229">
    <property type="entry name" value="sensory_box"/>
    <property type="match status" value="1"/>
</dbReference>
<comment type="caution">
    <text evidence="8">The sequence shown here is derived from an EMBL/GenBank/DDBJ whole genome shotgun (WGS) entry which is preliminary data.</text>
</comment>
<evidence type="ECO:0000313" key="9">
    <source>
        <dbReference type="Proteomes" id="UP001138793"/>
    </source>
</evidence>
<keyword evidence="2" id="KW-0067">ATP-binding</keyword>
<dbReference type="InterPro" id="IPR000014">
    <property type="entry name" value="PAS"/>
</dbReference>
<dbReference type="InterPro" id="IPR025662">
    <property type="entry name" value="Sigma_54_int_dom_ATP-bd_1"/>
</dbReference>
<dbReference type="OrthoDB" id="9771372at2"/>
<evidence type="ECO:0000256" key="4">
    <source>
        <dbReference type="ARBA" id="ARBA00023125"/>
    </source>
</evidence>
<dbReference type="Pfam" id="PF00158">
    <property type="entry name" value="Sigma54_activat"/>
    <property type="match status" value="1"/>
</dbReference>
<evidence type="ECO:0000259" key="6">
    <source>
        <dbReference type="PROSITE" id="PS50045"/>
    </source>
</evidence>
<keyword evidence="3" id="KW-0805">Transcription regulation</keyword>
<dbReference type="GO" id="GO:0043565">
    <property type="term" value="F:sequence-specific DNA binding"/>
    <property type="evidence" value="ECO:0007669"/>
    <property type="project" value="InterPro"/>
</dbReference>
<dbReference type="SUPFAM" id="SSF55785">
    <property type="entry name" value="PYP-like sensor domain (PAS domain)"/>
    <property type="match status" value="1"/>
</dbReference>
<dbReference type="InterPro" id="IPR027417">
    <property type="entry name" value="P-loop_NTPase"/>
</dbReference>
<dbReference type="AlphaFoldDB" id="A0A9X1CBU8"/>
<evidence type="ECO:0000256" key="1">
    <source>
        <dbReference type="ARBA" id="ARBA00022741"/>
    </source>
</evidence>
<dbReference type="InterPro" id="IPR025943">
    <property type="entry name" value="Sigma_54_int_dom_ATP-bd_2"/>
</dbReference>
<dbReference type="Proteomes" id="UP001138793">
    <property type="component" value="Unassembled WGS sequence"/>
</dbReference>
<keyword evidence="5" id="KW-0804">Transcription</keyword>
<dbReference type="InterPro" id="IPR003593">
    <property type="entry name" value="AAA+_ATPase"/>
</dbReference>
<evidence type="ECO:0000256" key="2">
    <source>
        <dbReference type="ARBA" id="ARBA00022840"/>
    </source>
</evidence>
<evidence type="ECO:0000256" key="3">
    <source>
        <dbReference type="ARBA" id="ARBA00023015"/>
    </source>
</evidence>
<dbReference type="SUPFAM" id="SSF52540">
    <property type="entry name" value="P-loop containing nucleoside triphosphate hydrolases"/>
    <property type="match status" value="1"/>
</dbReference>
<dbReference type="Gene3D" id="3.40.50.300">
    <property type="entry name" value="P-loop containing nucleotide triphosphate hydrolases"/>
    <property type="match status" value="1"/>
</dbReference>
<keyword evidence="1" id="KW-0547">Nucleotide-binding</keyword>
<dbReference type="PANTHER" id="PTHR32071:SF57">
    <property type="entry name" value="C4-DICARBOXYLATE TRANSPORT TRANSCRIPTIONAL REGULATORY PROTEIN DCTD"/>
    <property type="match status" value="1"/>
</dbReference>
<dbReference type="CDD" id="cd00009">
    <property type="entry name" value="AAA"/>
    <property type="match status" value="1"/>
</dbReference>
<dbReference type="PROSITE" id="PS00675">
    <property type="entry name" value="SIGMA54_INTERACT_1"/>
    <property type="match status" value="1"/>
</dbReference>
<dbReference type="Gene3D" id="3.30.450.20">
    <property type="entry name" value="PAS domain"/>
    <property type="match status" value="1"/>
</dbReference>
<dbReference type="PROSITE" id="PS00688">
    <property type="entry name" value="SIGMA54_INTERACT_3"/>
    <property type="match status" value="1"/>
</dbReference>
<dbReference type="PROSITE" id="PS50045">
    <property type="entry name" value="SIGMA54_INTERACT_4"/>
    <property type="match status" value="1"/>
</dbReference>
<dbReference type="PROSITE" id="PS50112">
    <property type="entry name" value="PAS"/>
    <property type="match status" value="1"/>
</dbReference>
<gene>
    <name evidence="8" type="ORF">J2Z64_002354</name>
</gene>
<dbReference type="PRINTS" id="PR01590">
    <property type="entry name" value="HTHFIS"/>
</dbReference>
<evidence type="ECO:0000313" key="8">
    <source>
        <dbReference type="EMBL" id="MBP2078099.1"/>
    </source>
</evidence>
<feature type="domain" description="Sigma-54 factor interaction" evidence="6">
    <location>
        <begin position="148"/>
        <end position="378"/>
    </location>
</feature>
<dbReference type="Gene3D" id="1.10.8.60">
    <property type="match status" value="1"/>
</dbReference>
<dbReference type="Pfam" id="PF25601">
    <property type="entry name" value="AAA_lid_14"/>
    <property type="match status" value="1"/>
</dbReference>
<dbReference type="CDD" id="cd00130">
    <property type="entry name" value="PAS"/>
    <property type="match status" value="1"/>
</dbReference>
<reference evidence="8" key="1">
    <citation type="submission" date="2021-03" db="EMBL/GenBank/DDBJ databases">
        <title>Genomic Encyclopedia of Type Strains, Phase IV (KMG-IV): sequencing the most valuable type-strain genomes for metagenomic binning, comparative biology and taxonomic classification.</title>
        <authorList>
            <person name="Goeker M."/>
        </authorList>
    </citation>
    <scope>NUCLEOTIDE SEQUENCE</scope>
    <source>
        <strain evidence="8">DSM 107338</strain>
    </source>
</reference>
<dbReference type="InterPro" id="IPR002197">
    <property type="entry name" value="HTH_Fis"/>
</dbReference>
<dbReference type="InterPro" id="IPR035965">
    <property type="entry name" value="PAS-like_dom_sf"/>
</dbReference>
<dbReference type="Gene3D" id="1.10.10.60">
    <property type="entry name" value="Homeodomain-like"/>
    <property type="match status" value="1"/>
</dbReference>
<dbReference type="Pfam" id="PF00989">
    <property type="entry name" value="PAS"/>
    <property type="match status" value="1"/>
</dbReference>
<name>A0A9X1CBU8_9BACI</name>
<dbReference type="GO" id="GO:0005524">
    <property type="term" value="F:ATP binding"/>
    <property type="evidence" value="ECO:0007669"/>
    <property type="project" value="UniProtKB-KW"/>
</dbReference>
<dbReference type="InterPro" id="IPR013767">
    <property type="entry name" value="PAS_fold"/>
</dbReference>
<sequence length="464" mass="52213">MLLHNAYREEIIEAVFEKTNFCFVVVDEQGLVTYLNENYCKFIEVQLEDVLGKHVTDVIENTRMHIVAQTGKEEIADLQYIKGNHMIANRIPLYSGGHLVGAVGTVLYRDTKEWMKMNAHIKDLLLQIENYRKKLSKQNGATYALHDIVASSVKMDKMKEKIKKVSTGDVSVLIKGESGTGKELFAHSIHHLSERSTKPFIKINCAAIPEELLESELFGYAGGAFTGAKKAGKLGKFQLADGGTLFLDEIGDMSLNAQVKILRVLQEGEVEVLGSETTQKVDVRIIAATNQNLEQLIEANRFREDLFYRINVVPIEIPPLRERSEDIRVLAKFILDKITKRTGKRIHGFQAEVMDFFQGYDWPGNVRQLENVIESAVYLTNTDIIKLDDLPDQLKSDMLITGKGTGLKEILARAEKQAIEQALDKANGDKVKAAELLGIGKSSFYEKLKKYKPDYSGNVEYNPK</sequence>
<proteinExistence type="predicted"/>
<dbReference type="InterPro" id="IPR009057">
    <property type="entry name" value="Homeodomain-like_sf"/>
</dbReference>
<evidence type="ECO:0000259" key="7">
    <source>
        <dbReference type="PROSITE" id="PS50112"/>
    </source>
</evidence>